<accession>A0A1G2EEP3</accession>
<protein>
    <recommendedName>
        <fullName evidence="3">Transposase IS200-like domain-containing protein</fullName>
    </recommendedName>
</protein>
<dbReference type="GO" id="GO:0004803">
    <property type="term" value="F:transposase activity"/>
    <property type="evidence" value="ECO:0007669"/>
    <property type="project" value="InterPro"/>
</dbReference>
<comment type="caution">
    <text evidence="1">The sequence shown here is derived from an EMBL/GenBank/DDBJ whole genome shotgun (WGS) entry which is preliminary data.</text>
</comment>
<dbReference type="Gene3D" id="3.30.70.1290">
    <property type="entry name" value="Transposase IS200-like"/>
    <property type="match status" value="1"/>
</dbReference>
<name>A0A1G2EEP3_9BACT</name>
<dbReference type="SUPFAM" id="SSF143422">
    <property type="entry name" value="Transposase IS200-like"/>
    <property type="match status" value="1"/>
</dbReference>
<dbReference type="Proteomes" id="UP000178647">
    <property type="component" value="Unassembled WGS sequence"/>
</dbReference>
<evidence type="ECO:0008006" key="3">
    <source>
        <dbReference type="Google" id="ProtNLM"/>
    </source>
</evidence>
<sequence>MPYRRIYFEKNKPVHIVSRSVIDVFKQKEDCYRFIFQFYVTNLGKRGFNVTAKDAIKAGQALLYEEKIPPRFVSEEHSSFVYLLDFSLVMNHYHFYLLPTSENVIPIFMQKLNNGFAQSFNLLHKRKDAVFGSRYKGVVVEDEFQSHAVSRYVSIINPLDIFQPGWREAGLKNSNEAFNFLEDYEFSTFPDKIRKRKAQILAPQEILEQYAPFWGDENEYREFAEEFLKERLTSSRPAFIE</sequence>
<dbReference type="PANTHER" id="PTHR34322">
    <property type="entry name" value="TRANSPOSASE, Y1_TNP DOMAIN-CONTAINING"/>
    <property type="match status" value="1"/>
</dbReference>
<dbReference type="AlphaFoldDB" id="A0A1G2EEP3"/>
<dbReference type="PANTHER" id="PTHR34322:SF2">
    <property type="entry name" value="TRANSPOSASE IS200-LIKE DOMAIN-CONTAINING PROTEIN"/>
    <property type="match status" value="1"/>
</dbReference>
<reference evidence="1 2" key="1">
    <citation type="journal article" date="2016" name="Nat. Commun.">
        <title>Thousands of microbial genomes shed light on interconnected biogeochemical processes in an aquifer system.</title>
        <authorList>
            <person name="Anantharaman K."/>
            <person name="Brown C.T."/>
            <person name="Hug L.A."/>
            <person name="Sharon I."/>
            <person name="Castelle C.J."/>
            <person name="Probst A.J."/>
            <person name="Thomas B.C."/>
            <person name="Singh A."/>
            <person name="Wilkins M.J."/>
            <person name="Karaoz U."/>
            <person name="Brodie E.L."/>
            <person name="Williams K.H."/>
            <person name="Hubbard S.S."/>
            <person name="Banfield J.F."/>
        </authorList>
    </citation>
    <scope>NUCLEOTIDE SEQUENCE [LARGE SCALE GENOMIC DNA]</scope>
</reference>
<dbReference type="GO" id="GO:0003677">
    <property type="term" value="F:DNA binding"/>
    <property type="evidence" value="ECO:0007669"/>
    <property type="project" value="InterPro"/>
</dbReference>
<proteinExistence type="predicted"/>
<dbReference type="GO" id="GO:0006313">
    <property type="term" value="P:DNA transposition"/>
    <property type="evidence" value="ECO:0007669"/>
    <property type="project" value="InterPro"/>
</dbReference>
<evidence type="ECO:0000313" key="2">
    <source>
        <dbReference type="Proteomes" id="UP000178647"/>
    </source>
</evidence>
<dbReference type="InterPro" id="IPR036515">
    <property type="entry name" value="Transposase_17_sf"/>
</dbReference>
<gene>
    <name evidence="1" type="ORF">A2896_00240</name>
</gene>
<dbReference type="STRING" id="1801672.A2896_00240"/>
<organism evidence="1 2">
    <name type="scientific">Candidatus Nealsonbacteria bacterium RIFCSPLOWO2_01_FULL_43_32</name>
    <dbReference type="NCBI Taxonomy" id="1801672"/>
    <lineage>
        <taxon>Bacteria</taxon>
        <taxon>Candidatus Nealsoniibacteriota</taxon>
    </lineage>
</organism>
<dbReference type="EMBL" id="MHMH01000015">
    <property type="protein sequence ID" value="OGZ24265.1"/>
    <property type="molecule type" value="Genomic_DNA"/>
</dbReference>
<evidence type="ECO:0000313" key="1">
    <source>
        <dbReference type="EMBL" id="OGZ24265.1"/>
    </source>
</evidence>